<dbReference type="EMBL" id="CADCTW010000172">
    <property type="protein sequence ID" value="CAA9351018.1"/>
    <property type="molecule type" value="Genomic_DNA"/>
</dbReference>
<protein>
    <submittedName>
        <fullName evidence="2">Uncharacterized protein</fullName>
    </submittedName>
</protein>
<name>A0A6J4M855_9BACT</name>
<organism evidence="2">
    <name type="scientific">uncultured Gemmatimonadota bacterium</name>
    <dbReference type="NCBI Taxonomy" id="203437"/>
    <lineage>
        <taxon>Bacteria</taxon>
        <taxon>Pseudomonadati</taxon>
        <taxon>Gemmatimonadota</taxon>
        <taxon>environmental samples</taxon>
    </lineage>
</organism>
<evidence type="ECO:0000313" key="2">
    <source>
        <dbReference type="EMBL" id="CAA9351018.1"/>
    </source>
</evidence>
<feature type="compositionally biased region" description="Basic residues" evidence="1">
    <location>
        <begin position="225"/>
        <end position="237"/>
    </location>
</feature>
<feature type="non-terminal residue" evidence="2">
    <location>
        <position position="261"/>
    </location>
</feature>
<dbReference type="AlphaFoldDB" id="A0A6J4M855"/>
<feature type="compositionally biased region" description="Basic residues" evidence="1">
    <location>
        <begin position="103"/>
        <end position="125"/>
    </location>
</feature>
<feature type="region of interest" description="Disordered" evidence="1">
    <location>
        <begin position="1"/>
        <end position="21"/>
    </location>
</feature>
<feature type="non-terminal residue" evidence="2">
    <location>
        <position position="1"/>
    </location>
</feature>
<gene>
    <name evidence="2" type="ORF">AVDCRST_MAG68-3681</name>
</gene>
<evidence type="ECO:0000256" key="1">
    <source>
        <dbReference type="SAM" id="MobiDB-lite"/>
    </source>
</evidence>
<sequence length="261" mass="26668">EPLRSAAAGGDRARADAAGAPRPLAGIAAGKVRRAAPAVPADGRVHPALRRAAAGARHAGRLPFLRARRDRGVAGLRARPFRGGRVAAAEHGPFAQLPSPRARGGRRRRGGSVRGRAALRAHRGRGGAAAGRGDDGARGAAALGEHRVAPARDRRAGSRAPARGGGGVLLGCGARDLAAAGGAPLRQPRGLPAFRGPRALADALPRQSRHRGHRELPGGAAGSRARARLRAAGRVRRGAGDAGGRLRARALVRPARTRRAL</sequence>
<feature type="region of interest" description="Disordered" evidence="1">
    <location>
        <begin position="204"/>
        <end position="244"/>
    </location>
</feature>
<accession>A0A6J4M855</accession>
<feature type="region of interest" description="Disordered" evidence="1">
    <location>
        <begin position="95"/>
        <end position="138"/>
    </location>
</feature>
<reference evidence="2" key="1">
    <citation type="submission" date="2020-02" db="EMBL/GenBank/DDBJ databases">
        <authorList>
            <person name="Meier V. D."/>
        </authorList>
    </citation>
    <scope>NUCLEOTIDE SEQUENCE</scope>
    <source>
        <strain evidence="2">AVDCRST_MAG68</strain>
    </source>
</reference>
<proteinExistence type="predicted"/>
<feature type="region of interest" description="Disordered" evidence="1">
    <location>
        <begin position="143"/>
        <end position="162"/>
    </location>
</feature>
<feature type="compositionally biased region" description="Basic and acidic residues" evidence="1">
    <location>
        <begin position="144"/>
        <end position="156"/>
    </location>
</feature>